<dbReference type="Gene3D" id="3.30.450.90">
    <property type="match status" value="1"/>
</dbReference>
<evidence type="ECO:0000256" key="3">
    <source>
        <dbReference type="ARBA" id="ARBA00022840"/>
    </source>
</evidence>
<accession>A0ABT5VE04</accession>
<evidence type="ECO:0000256" key="2">
    <source>
        <dbReference type="ARBA" id="ARBA00022741"/>
    </source>
</evidence>
<dbReference type="Pfam" id="PF00437">
    <property type="entry name" value="T2SSE"/>
    <property type="match status" value="1"/>
</dbReference>
<comment type="caution">
    <text evidence="5">The sequence shown here is derived from an EMBL/GenBank/DDBJ whole genome shotgun (WGS) entry which is preliminary data.</text>
</comment>
<dbReference type="CDD" id="cd01129">
    <property type="entry name" value="PulE-GspE-like"/>
    <property type="match status" value="1"/>
</dbReference>
<keyword evidence="2" id="KW-0547">Nucleotide-binding</keyword>
<feature type="domain" description="Bacterial type II secretion system protein E" evidence="4">
    <location>
        <begin position="376"/>
        <end position="390"/>
    </location>
</feature>
<dbReference type="PROSITE" id="PS00662">
    <property type="entry name" value="T2SP_E"/>
    <property type="match status" value="1"/>
</dbReference>
<dbReference type="EMBL" id="JAOTPO010000002">
    <property type="protein sequence ID" value="MDE5412439.1"/>
    <property type="molecule type" value="Genomic_DNA"/>
</dbReference>
<dbReference type="InterPro" id="IPR027417">
    <property type="entry name" value="P-loop_NTPase"/>
</dbReference>
<evidence type="ECO:0000256" key="1">
    <source>
        <dbReference type="ARBA" id="ARBA00006611"/>
    </source>
</evidence>
<evidence type="ECO:0000313" key="6">
    <source>
        <dbReference type="Proteomes" id="UP001148125"/>
    </source>
</evidence>
<dbReference type="SMART" id="SM00382">
    <property type="entry name" value="AAA"/>
    <property type="match status" value="1"/>
</dbReference>
<dbReference type="PANTHER" id="PTHR30258:SF1">
    <property type="entry name" value="PROTEIN TRANSPORT PROTEIN HOFB HOMOLOG"/>
    <property type="match status" value="1"/>
</dbReference>
<keyword evidence="6" id="KW-1185">Reference proteome</keyword>
<dbReference type="RefSeq" id="WP_275117071.1">
    <property type="nucleotide sequence ID" value="NZ_JAOTPO010000002.1"/>
</dbReference>
<dbReference type="Gene3D" id="3.40.50.300">
    <property type="entry name" value="P-loop containing nucleotide triphosphate hydrolases"/>
    <property type="match status" value="1"/>
</dbReference>
<evidence type="ECO:0000259" key="4">
    <source>
        <dbReference type="PROSITE" id="PS00662"/>
    </source>
</evidence>
<dbReference type="SUPFAM" id="SSF160246">
    <property type="entry name" value="EspE N-terminal domain-like"/>
    <property type="match status" value="1"/>
</dbReference>
<keyword evidence="3" id="KW-0067">ATP-binding</keyword>
<comment type="similarity">
    <text evidence="1">Belongs to the GSP E family.</text>
</comment>
<gene>
    <name evidence="5" type="ORF">N7Z68_03515</name>
</gene>
<dbReference type="InterPro" id="IPR007831">
    <property type="entry name" value="T2SS_GspE_N"/>
</dbReference>
<reference evidence="5" key="1">
    <citation type="submission" date="2024-05" db="EMBL/GenBank/DDBJ databases">
        <title>Alkalihalobacillus sp. strain MEB203 novel alkaliphilic bacterium from Lonar Lake, India.</title>
        <authorList>
            <person name="Joshi A."/>
            <person name="Thite S."/>
            <person name="Mengade P."/>
        </authorList>
    </citation>
    <scope>NUCLEOTIDE SEQUENCE</scope>
    <source>
        <strain evidence="5">MEB 203</strain>
    </source>
</reference>
<dbReference type="InterPro" id="IPR037257">
    <property type="entry name" value="T2SS_E_N_sf"/>
</dbReference>
<proteinExistence type="inferred from homology"/>
<organism evidence="5 6">
    <name type="scientific">Alkalihalobacterium chitinilyticum</name>
    <dbReference type="NCBI Taxonomy" id="2980103"/>
    <lineage>
        <taxon>Bacteria</taxon>
        <taxon>Bacillati</taxon>
        <taxon>Bacillota</taxon>
        <taxon>Bacilli</taxon>
        <taxon>Bacillales</taxon>
        <taxon>Bacillaceae</taxon>
        <taxon>Alkalihalobacterium</taxon>
    </lineage>
</organism>
<dbReference type="Gene3D" id="3.30.300.160">
    <property type="entry name" value="Type II secretion system, protein E, N-terminal domain"/>
    <property type="match status" value="1"/>
</dbReference>
<dbReference type="InterPro" id="IPR001482">
    <property type="entry name" value="T2SS/T4SS_dom"/>
</dbReference>
<protein>
    <submittedName>
        <fullName evidence="5">GspE/PulE family protein</fullName>
    </submittedName>
</protein>
<name>A0ABT5VE04_9BACI</name>
<sequence length="557" mass="62589">MAIQKRRRLGDLLVEAGVITEDQLMEALHEQKSTKNRLGDQLVQLNFVDEQQIIEVLEFQLGIPHINLYKQKIDPKIIGIINEELARRYQLLPVKRTGDRLMIAMADPLDYFAIDDIRLSTGFEIEPAIAKKEELRLAINRYYGMQRSIDQMLKDINTNDDEEVLIEAQQSDDSPVAKMINQLISQAAQVGASDIHIDPLDTETVIRFRVDGVLRPERTIPKNMHNVLVSRVKILSHLNIAEKRLPQDGRFKMDVDLRRIDLRVSCLPTIFGEKVVMRLLDTSNVLLGIDRLGFSEKNEANFRKMLKQAYGIMLVTGPTGSGKSTTLYSALSNLNSDDVNIITVEDPVEYQLKGINQVQVNSNIGMTFAAGLRSILRQDPDIIMVGEVRDSETAEIALRSAMTGHLVLTTLHTNDAVSAISRLIDMGVEPFLVSSSLTGVVAQRLVRRVCPSCAVSYELTDKERELFTSRGIETTKIVKGEGCATCNSTGYKGRMAIHETVMIDDFLREMITKKASDSEYRHYVEQKGFVAMFEDGLMKVAKGLTTLDEIYRVTVGE</sequence>
<dbReference type="Proteomes" id="UP001148125">
    <property type="component" value="Unassembled WGS sequence"/>
</dbReference>
<dbReference type="InterPro" id="IPR003593">
    <property type="entry name" value="AAA+_ATPase"/>
</dbReference>
<dbReference type="Pfam" id="PF05157">
    <property type="entry name" value="MshEN"/>
    <property type="match status" value="1"/>
</dbReference>
<evidence type="ECO:0000313" key="5">
    <source>
        <dbReference type="EMBL" id="MDE5412439.1"/>
    </source>
</evidence>
<dbReference type="PANTHER" id="PTHR30258">
    <property type="entry name" value="TYPE II SECRETION SYSTEM PROTEIN GSPE-RELATED"/>
    <property type="match status" value="1"/>
</dbReference>
<dbReference type="SUPFAM" id="SSF52540">
    <property type="entry name" value="P-loop containing nucleoside triphosphate hydrolases"/>
    <property type="match status" value="1"/>
</dbReference>